<keyword evidence="3" id="KW-1185">Reference proteome</keyword>
<reference evidence="2 3" key="1">
    <citation type="submission" date="2022-09" db="EMBL/GenBank/DDBJ databases">
        <authorList>
            <person name="Han X.L."/>
            <person name="Wang Q."/>
            <person name="Lu T."/>
        </authorList>
    </citation>
    <scope>NUCLEOTIDE SEQUENCE [LARGE SCALE GENOMIC DNA]</scope>
    <source>
        <strain evidence="2 3">WQ 127069</strain>
    </source>
</reference>
<dbReference type="InterPro" id="IPR050706">
    <property type="entry name" value="Cyclic-di-GMP_PDE-like"/>
</dbReference>
<feature type="domain" description="EAL" evidence="1">
    <location>
        <begin position="190"/>
        <end position="440"/>
    </location>
</feature>
<gene>
    <name evidence="2" type="ORF">OB236_29890</name>
</gene>
<name>A0ABT2UP47_9BACL</name>
<dbReference type="SMART" id="SM00052">
    <property type="entry name" value="EAL"/>
    <property type="match status" value="1"/>
</dbReference>
<evidence type="ECO:0000313" key="3">
    <source>
        <dbReference type="Proteomes" id="UP001652445"/>
    </source>
</evidence>
<accession>A0ABT2UP47</accession>
<evidence type="ECO:0000259" key="1">
    <source>
        <dbReference type="PROSITE" id="PS50883"/>
    </source>
</evidence>
<sequence length="457" mass="53009">MQSALQKWKERLKYLYLLPLSNESLKYFPPDFTIRDPIVSMIKQYRRKGQPIGMILFYMEEFHHLFATHPYPYIQNLQKLVREKLLEILPRYFKSSNLLGIKQFASDDFCMFIKEYPGFSFDDLQRKALLMRQELEQSLRIPMRPNEDTIYSFQTGCHIIGMDIENTEAAIRSSYHYALAIATKKLPSHFSKSRQELLDIIELEKITVLAQPIMSLNSGEIFGWEILTRGPLNSVFHTPTELFDFAYQADLLSKMEFIVMKKAFEEISKRGIREQVFINVTPVTLCHPLFLNQLLMVLSAYDNISASQIILEITERHSIRDFAYMGALMANYRSHGFRFAVDDAGAGYSSLQSISELIPDIIKIDKSVIQNIDQLVVKQYLLRALLLFAENINCQVIAEGIESQGEADILYEMHVHMGQGFYFARPEPIVAYQERMLQCRSITEKIQQNRQICSVIA</sequence>
<dbReference type="EMBL" id="JAOQIO010000103">
    <property type="protein sequence ID" value="MCU6796342.1"/>
    <property type="molecule type" value="Genomic_DNA"/>
</dbReference>
<dbReference type="PROSITE" id="PS50883">
    <property type="entry name" value="EAL"/>
    <property type="match status" value="1"/>
</dbReference>
<protein>
    <submittedName>
        <fullName evidence="2">EAL domain-containing protein</fullName>
    </submittedName>
</protein>
<organism evidence="2 3">
    <name type="scientific">Paenibacillus baimaensis</name>
    <dbReference type="NCBI Taxonomy" id="2982185"/>
    <lineage>
        <taxon>Bacteria</taxon>
        <taxon>Bacillati</taxon>
        <taxon>Bacillota</taxon>
        <taxon>Bacilli</taxon>
        <taxon>Bacillales</taxon>
        <taxon>Paenibacillaceae</taxon>
        <taxon>Paenibacillus</taxon>
    </lineage>
</organism>
<dbReference type="SUPFAM" id="SSF141868">
    <property type="entry name" value="EAL domain-like"/>
    <property type="match status" value="1"/>
</dbReference>
<dbReference type="Pfam" id="PF00563">
    <property type="entry name" value="EAL"/>
    <property type="match status" value="1"/>
</dbReference>
<dbReference type="Proteomes" id="UP001652445">
    <property type="component" value="Unassembled WGS sequence"/>
</dbReference>
<dbReference type="PANTHER" id="PTHR33121:SF76">
    <property type="entry name" value="SIGNALING PROTEIN"/>
    <property type="match status" value="1"/>
</dbReference>
<dbReference type="RefSeq" id="WP_262687170.1">
    <property type="nucleotide sequence ID" value="NZ_JAOQIO010000103.1"/>
</dbReference>
<dbReference type="CDD" id="cd01948">
    <property type="entry name" value="EAL"/>
    <property type="match status" value="1"/>
</dbReference>
<dbReference type="InterPro" id="IPR035919">
    <property type="entry name" value="EAL_sf"/>
</dbReference>
<dbReference type="PANTHER" id="PTHR33121">
    <property type="entry name" value="CYCLIC DI-GMP PHOSPHODIESTERASE PDEF"/>
    <property type="match status" value="1"/>
</dbReference>
<dbReference type="InterPro" id="IPR001633">
    <property type="entry name" value="EAL_dom"/>
</dbReference>
<comment type="caution">
    <text evidence="2">The sequence shown here is derived from an EMBL/GenBank/DDBJ whole genome shotgun (WGS) entry which is preliminary data.</text>
</comment>
<evidence type="ECO:0000313" key="2">
    <source>
        <dbReference type="EMBL" id="MCU6796342.1"/>
    </source>
</evidence>
<proteinExistence type="predicted"/>
<dbReference type="Gene3D" id="3.20.20.450">
    <property type="entry name" value="EAL domain"/>
    <property type="match status" value="1"/>
</dbReference>